<dbReference type="RefSeq" id="WP_386835654.1">
    <property type="nucleotide sequence ID" value="NZ_JBHUNP010000001.1"/>
</dbReference>
<feature type="domain" description="DUF2059" evidence="2">
    <location>
        <begin position="95"/>
        <end position="145"/>
    </location>
</feature>
<dbReference type="Proteomes" id="UP001597521">
    <property type="component" value="Unassembled WGS sequence"/>
</dbReference>
<evidence type="ECO:0000259" key="2">
    <source>
        <dbReference type="Pfam" id="PF09832"/>
    </source>
</evidence>
<feature type="signal peptide" evidence="1">
    <location>
        <begin position="1"/>
        <end position="29"/>
    </location>
</feature>
<reference evidence="4" key="1">
    <citation type="journal article" date="2019" name="Int. J. Syst. Evol. Microbiol.">
        <title>The Global Catalogue of Microorganisms (GCM) 10K type strain sequencing project: providing services to taxonomists for standard genome sequencing and annotation.</title>
        <authorList>
            <consortium name="The Broad Institute Genomics Platform"/>
            <consortium name="The Broad Institute Genome Sequencing Center for Infectious Disease"/>
            <person name="Wu L."/>
            <person name="Ma J."/>
        </authorList>
    </citation>
    <scope>NUCLEOTIDE SEQUENCE [LARGE SCALE GENOMIC DNA]</scope>
    <source>
        <strain evidence="4">CCM 7427</strain>
    </source>
</reference>
<dbReference type="InterPro" id="IPR018637">
    <property type="entry name" value="DUF2059"/>
</dbReference>
<protein>
    <submittedName>
        <fullName evidence="3">DUF2059 domain-containing protein</fullName>
    </submittedName>
</protein>
<accession>A0ABW5QMY8</accession>
<sequence>MMQVLGRAKALMAVMASAAVLAFSAPVMAQEVSPEQLALARQYVDLTDNASVFEVTMVETGIETMRQLVTQNPEIMDAVDGAVAKVLEDYRARKDELMNQFARVYALRFTVEELQQIVAFYESEVGKKLSASNLEVNSDLQRVLQVFTENVKREFFAQVRAELRAQGVEV</sequence>
<organism evidence="3 4">
    <name type="scientific">Devosia albogilva</name>
    <dbReference type="NCBI Taxonomy" id="429726"/>
    <lineage>
        <taxon>Bacteria</taxon>
        <taxon>Pseudomonadati</taxon>
        <taxon>Pseudomonadota</taxon>
        <taxon>Alphaproteobacteria</taxon>
        <taxon>Hyphomicrobiales</taxon>
        <taxon>Devosiaceae</taxon>
        <taxon>Devosia</taxon>
    </lineage>
</organism>
<keyword evidence="1" id="KW-0732">Signal</keyword>
<evidence type="ECO:0000313" key="3">
    <source>
        <dbReference type="EMBL" id="MFD2649064.1"/>
    </source>
</evidence>
<feature type="chain" id="PRO_5045498194" evidence="1">
    <location>
        <begin position="30"/>
        <end position="170"/>
    </location>
</feature>
<dbReference type="EMBL" id="JBHUNP010000001">
    <property type="protein sequence ID" value="MFD2649064.1"/>
    <property type="molecule type" value="Genomic_DNA"/>
</dbReference>
<comment type="caution">
    <text evidence="3">The sequence shown here is derived from an EMBL/GenBank/DDBJ whole genome shotgun (WGS) entry which is preliminary data.</text>
</comment>
<evidence type="ECO:0000313" key="4">
    <source>
        <dbReference type="Proteomes" id="UP001597521"/>
    </source>
</evidence>
<name>A0ABW5QMY8_9HYPH</name>
<proteinExistence type="predicted"/>
<evidence type="ECO:0000256" key="1">
    <source>
        <dbReference type="SAM" id="SignalP"/>
    </source>
</evidence>
<keyword evidence="4" id="KW-1185">Reference proteome</keyword>
<gene>
    <name evidence="3" type="ORF">ACFSX5_14845</name>
</gene>
<dbReference type="Pfam" id="PF09832">
    <property type="entry name" value="DUF2059"/>
    <property type="match status" value="1"/>
</dbReference>